<dbReference type="PANTHER" id="PTHR43135:SF3">
    <property type="entry name" value="ALPHA-D-RIBOSE 1-METHYLPHOSPHONATE 5-TRIPHOSPHATE DIPHOSPHATASE"/>
    <property type="match status" value="1"/>
</dbReference>
<dbReference type="EMBL" id="BMJC01000005">
    <property type="protein sequence ID" value="GGB17754.1"/>
    <property type="molecule type" value="Genomic_DNA"/>
</dbReference>
<dbReference type="InterPro" id="IPR006680">
    <property type="entry name" value="Amidohydro-rel"/>
</dbReference>
<comment type="caution">
    <text evidence="3">The sequence shown here is derived from an EMBL/GenBank/DDBJ whole genome shotgun (WGS) entry which is preliminary data.</text>
</comment>
<protein>
    <submittedName>
        <fullName evidence="3">Xaa-Pro dipeptidase</fullName>
    </submittedName>
</protein>
<evidence type="ECO:0000259" key="2">
    <source>
        <dbReference type="Pfam" id="PF01979"/>
    </source>
</evidence>
<dbReference type="Gene3D" id="2.30.40.10">
    <property type="entry name" value="Urease, subunit C, domain 1"/>
    <property type="match status" value="1"/>
</dbReference>
<dbReference type="InterPro" id="IPR032466">
    <property type="entry name" value="Metal_Hydrolase"/>
</dbReference>
<organism evidence="3 4">
    <name type="scientific">Puia dinghuensis</name>
    <dbReference type="NCBI Taxonomy" id="1792502"/>
    <lineage>
        <taxon>Bacteria</taxon>
        <taxon>Pseudomonadati</taxon>
        <taxon>Bacteroidota</taxon>
        <taxon>Chitinophagia</taxon>
        <taxon>Chitinophagales</taxon>
        <taxon>Chitinophagaceae</taxon>
        <taxon>Puia</taxon>
    </lineage>
</organism>
<reference evidence="3" key="2">
    <citation type="submission" date="2020-09" db="EMBL/GenBank/DDBJ databases">
        <authorList>
            <person name="Sun Q."/>
            <person name="Zhou Y."/>
        </authorList>
    </citation>
    <scope>NUCLEOTIDE SEQUENCE</scope>
    <source>
        <strain evidence="3">CGMCC 1.15448</strain>
    </source>
</reference>
<feature type="chain" id="PRO_5035285657" evidence="1">
    <location>
        <begin position="25"/>
        <end position="442"/>
    </location>
</feature>
<dbReference type="Gene3D" id="3.20.20.140">
    <property type="entry name" value="Metal-dependent hydrolases"/>
    <property type="match status" value="1"/>
</dbReference>
<feature type="domain" description="Amidohydrolase-related" evidence="2">
    <location>
        <begin position="86"/>
        <end position="440"/>
    </location>
</feature>
<feature type="signal peptide" evidence="1">
    <location>
        <begin position="1"/>
        <end position="24"/>
    </location>
</feature>
<dbReference type="GO" id="GO:0016810">
    <property type="term" value="F:hydrolase activity, acting on carbon-nitrogen (but not peptide) bonds"/>
    <property type="evidence" value="ECO:0007669"/>
    <property type="project" value="InterPro"/>
</dbReference>
<gene>
    <name evidence="3" type="ORF">GCM10011511_46950</name>
</gene>
<keyword evidence="4" id="KW-1185">Reference proteome</keyword>
<evidence type="ECO:0000256" key="1">
    <source>
        <dbReference type="SAM" id="SignalP"/>
    </source>
</evidence>
<keyword evidence="1" id="KW-0732">Signal</keyword>
<accession>A0A8J2UHJ4</accession>
<evidence type="ECO:0000313" key="3">
    <source>
        <dbReference type="EMBL" id="GGB17754.1"/>
    </source>
</evidence>
<proteinExistence type="predicted"/>
<dbReference type="InterPro" id="IPR051781">
    <property type="entry name" value="Metallo-dep_Hydrolase"/>
</dbReference>
<reference evidence="3" key="1">
    <citation type="journal article" date="2014" name="Int. J. Syst. Evol. Microbiol.">
        <title>Complete genome sequence of Corynebacterium casei LMG S-19264T (=DSM 44701T), isolated from a smear-ripened cheese.</title>
        <authorList>
            <consortium name="US DOE Joint Genome Institute (JGI-PGF)"/>
            <person name="Walter F."/>
            <person name="Albersmeier A."/>
            <person name="Kalinowski J."/>
            <person name="Ruckert C."/>
        </authorList>
    </citation>
    <scope>NUCLEOTIDE SEQUENCE</scope>
    <source>
        <strain evidence="3">CGMCC 1.15448</strain>
    </source>
</reference>
<dbReference type="Proteomes" id="UP000607559">
    <property type="component" value="Unassembled WGS sequence"/>
</dbReference>
<sequence length="442" mass="48227">MLNPLFMKKCFFGLLLLLSGMVMAQNPHTTYLIKAGKLFDSETGEFKTGMVILVKDQRIEAVKPEQEVTEAEKSGYTVVDLSSYAVLPGLIDAHTHLLYREVIHPGNTVQSMDLIKELTTEGDAYRALYGAARAKAYLLAGITAVQDLGNSGQYGDIALRRAINEGLAPGPRMRCAGRGLASEGGQLPGLIYKHRDIVDDEYRIIKGPEDAIQAVRENITQGADVIKIYANNTPNNTMLSVDEIKAIVGEAHRYGLRVTAHATDNKAVYNAVIGGVDGIEHGYSMDDTTMQLMARKGTILVPTDGDSVTFVRYAQIANPDDKSAAANVMGFRRYLGSRLRAAIRDGVMVAAGSDDYVDFKLPFSEPSKRTLIGYAESGVPIPRVLQFATINGSRQLNWSREIGVLKRGYYADIIAVDGDLDTDIHAILKVHFVMKGGQVVVQ</sequence>
<dbReference type="InterPro" id="IPR011059">
    <property type="entry name" value="Metal-dep_hydrolase_composite"/>
</dbReference>
<dbReference type="CDD" id="cd01299">
    <property type="entry name" value="Met_dep_hydrolase_A"/>
    <property type="match status" value="1"/>
</dbReference>
<name>A0A8J2UHJ4_9BACT</name>
<dbReference type="SUPFAM" id="SSF51338">
    <property type="entry name" value="Composite domain of metallo-dependent hydrolases"/>
    <property type="match status" value="2"/>
</dbReference>
<dbReference type="PANTHER" id="PTHR43135">
    <property type="entry name" value="ALPHA-D-RIBOSE 1-METHYLPHOSPHONATE 5-TRIPHOSPHATE DIPHOSPHATASE"/>
    <property type="match status" value="1"/>
</dbReference>
<dbReference type="AlphaFoldDB" id="A0A8J2UHJ4"/>
<dbReference type="InterPro" id="IPR057744">
    <property type="entry name" value="OTAase-like"/>
</dbReference>
<dbReference type="Pfam" id="PF01979">
    <property type="entry name" value="Amidohydro_1"/>
    <property type="match status" value="1"/>
</dbReference>
<dbReference type="SUPFAM" id="SSF51556">
    <property type="entry name" value="Metallo-dependent hydrolases"/>
    <property type="match status" value="1"/>
</dbReference>
<evidence type="ECO:0000313" key="4">
    <source>
        <dbReference type="Proteomes" id="UP000607559"/>
    </source>
</evidence>